<evidence type="ECO:0008006" key="3">
    <source>
        <dbReference type="Google" id="ProtNLM"/>
    </source>
</evidence>
<evidence type="ECO:0000256" key="1">
    <source>
        <dbReference type="SAM" id="Phobius"/>
    </source>
</evidence>
<dbReference type="InterPro" id="IPR008969">
    <property type="entry name" value="CarboxyPept-like_regulatory"/>
</dbReference>
<dbReference type="Gene3D" id="2.60.40.1120">
    <property type="entry name" value="Carboxypeptidase-like, regulatory domain"/>
    <property type="match status" value="1"/>
</dbReference>
<evidence type="ECO:0000313" key="2">
    <source>
        <dbReference type="EMBL" id="XCB33743.1"/>
    </source>
</evidence>
<sequence>MEVQIFRTLGGIAGLAGLAIGMILFLYREILRKNVFPTLTKRDAYRLLRNIAILSWSIAMFGILGWAWSTAILHRSQPAPDGVAAAPDEALVIAGTVVDQSTNMGIGQATIVIDGQSSSFTSEDTGNFRIALPGINRDPVRLSVTKNGYFKVDQSVIPPTHALILQMRPK</sequence>
<keyword evidence="1" id="KW-0472">Membrane</keyword>
<keyword evidence="1" id="KW-0812">Transmembrane</keyword>
<gene>
    <name evidence="2" type="ORF">RBB77_02320</name>
</gene>
<organism evidence="2">
    <name type="scientific">Tunturiibacter psychrotolerans</name>
    <dbReference type="NCBI Taxonomy" id="3069686"/>
    <lineage>
        <taxon>Bacteria</taxon>
        <taxon>Pseudomonadati</taxon>
        <taxon>Acidobacteriota</taxon>
        <taxon>Terriglobia</taxon>
        <taxon>Terriglobales</taxon>
        <taxon>Acidobacteriaceae</taxon>
        <taxon>Tunturiibacter</taxon>
    </lineage>
</organism>
<accession>A0AAU7ZRZ0</accession>
<dbReference type="AlphaFoldDB" id="A0AAU7ZRZ0"/>
<protein>
    <recommendedName>
        <fullName evidence="3">Carboxypeptidase regulatory-like domain-containing protein</fullName>
    </recommendedName>
</protein>
<reference evidence="2" key="2">
    <citation type="journal article" date="2024" name="Environ. Microbiol.">
        <title>Genome analysis and description of Tunturibacter gen. nov. expands the diversity of Terriglobia in tundra soils.</title>
        <authorList>
            <person name="Messyasz A."/>
            <person name="Mannisto M.K."/>
            <person name="Kerkhof L.J."/>
            <person name="Haggblom M.M."/>
        </authorList>
    </citation>
    <scope>NUCLEOTIDE SEQUENCE</scope>
    <source>
        <strain evidence="2">X5P6</strain>
    </source>
</reference>
<dbReference type="EMBL" id="CP132942">
    <property type="protein sequence ID" value="XCB33743.1"/>
    <property type="molecule type" value="Genomic_DNA"/>
</dbReference>
<dbReference type="RefSeq" id="WP_353064587.1">
    <property type="nucleotide sequence ID" value="NZ_CP132942.1"/>
</dbReference>
<name>A0AAU7ZRZ0_9BACT</name>
<keyword evidence="1" id="KW-1133">Transmembrane helix</keyword>
<feature type="transmembrane region" description="Helical" evidence="1">
    <location>
        <begin position="6"/>
        <end position="27"/>
    </location>
</feature>
<proteinExistence type="predicted"/>
<dbReference type="SUPFAM" id="SSF49464">
    <property type="entry name" value="Carboxypeptidase regulatory domain-like"/>
    <property type="match status" value="1"/>
</dbReference>
<reference evidence="2" key="1">
    <citation type="submission" date="2023-08" db="EMBL/GenBank/DDBJ databases">
        <authorList>
            <person name="Messyasz A."/>
            <person name="Mannisto M.K."/>
            <person name="Kerkhof L.J."/>
            <person name="Haggblom M."/>
        </authorList>
    </citation>
    <scope>NUCLEOTIDE SEQUENCE</scope>
    <source>
        <strain evidence="2">X5P6</strain>
    </source>
</reference>
<feature type="transmembrane region" description="Helical" evidence="1">
    <location>
        <begin position="47"/>
        <end position="68"/>
    </location>
</feature>
<dbReference type="KEGG" id="tpsc:RBB77_02320"/>